<keyword evidence="2" id="KW-1185">Reference proteome</keyword>
<dbReference type="RefSeq" id="WP_184157682.1">
    <property type="nucleotide sequence ID" value="NZ_JACHLD010000001.1"/>
</dbReference>
<accession>A0A7W7IT54</accession>
<dbReference type="EMBL" id="JACHLD010000001">
    <property type="protein sequence ID" value="MBB4800051.1"/>
    <property type="molecule type" value="Genomic_DNA"/>
</dbReference>
<dbReference type="Proteomes" id="UP000561681">
    <property type="component" value="Unassembled WGS sequence"/>
</dbReference>
<name>A0A7W7IT54_9FLAO</name>
<reference evidence="1 2" key="1">
    <citation type="submission" date="2020-08" db="EMBL/GenBank/DDBJ databases">
        <title>Functional genomics of gut bacteria from endangered species of beetles.</title>
        <authorList>
            <person name="Carlos-Shanley C."/>
        </authorList>
    </citation>
    <scope>NUCLEOTIDE SEQUENCE [LARGE SCALE GENOMIC DNA]</scope>
    <source>
        <strain evidence="1 2">S00142</strain>
    </source>
</reference>
<gene>
    <name evidence="1" type="ORF">HNP37_000090</name>
</gene>
<organism evidence="1 2">
    <name type="scientific">Flavobacterium nitrogenifigens</name>
    <dbReference type="NCBI Taxonomy" id="1617283"/>
    <lineage>
        <taxon>Bacteria</taxon>
        <taxon>Pseudomonadati</taxon>
        <taxon>Bacteroidota</taxon>
        <taxon>Flavobacteriia</taxon>
        <taxon>Flavobacteriales</taxon>
        <taxon>Flavobacteriaceae</taxon>
        <taxon>Flavobacterium</taxon>
    </lineage>
</organism>
<evidence type="ECO:0000313" key="2">
    <source>
        <dbReference type="Proteomes" id="UP000561681"/>
    </source>
</evidence>
<dbReference type="AlphaFoldDB" id="A0A7W7IT54"/>
<sequence length="206" mass="23914">MKKILFFIVLSTLNSYSQDSNTFYTSFSSENPREHIIRFLNDSIAEFQNIPTHGSKIFSFKRKYFKENGILTIEIGNLTDVEQNNLKIYNLDYLENKRIYLAKNKKELVDKSNGTVYVDRKILNRNYIRRKSITIINSKKYIVDRGITNGYGLIEKLPKGNKNVAKFIMENAEDPKFKSEVIRGLKAYKKYGILGINGVCIITKTE</sequence>
<protein>
    <submittedName>
        <fullName evidence="1">Uncharacterized protein</fullName>
    </submittedName>
</protein>
<evidence type="ECO:0000313" key="1">
    <source>
        <dbReference type="EMBL" id="MBB4800051.1"/>
    </source>
</evidence>
<proteinExistence type="predicted"/>
<comment type="caution">
    <text evidence="1">The sequence shown here is derived from an EMBL/GenBank/DDBJ whole genome shotgun (WGS) entry which is preliminary data.</text>
</comment>